<dbReference type="Gene3D" id="3.10.560.10">
    <property type="entry name" value="Outer membrane lipoprotein wza domain like"/>
    <property type="match status" value="2"/>
</dbReference>
<proteinExistence type="predicted"/>
<evidence type="ECO:0000256" key="1">
    <source>
        <dbReference type="ARBA" id="ARBA00022729"/>
    </source>
</evidence>
<gene>
    <name evidence="4" type="ORF">GTZ99_10055</name>
</gene>
<protein>
    <submittedName>
        <fullName evidence="4">Polysaccharide export protein</fullName>
    </submittedName>
</protein>
<feature type="chain" id="PRO_5046128224" evidence="2">
    <location>
        <begin position="31"/>
        <end position="411"/>
    </location>
</feature>
<dbReference type="PANTHER" id="PTHR33619:SF3">
    <property type="entry name" value="POLYSACCHARIDE EXPORT PROTEIN GFCE-RELATED"/>
    <property type="match status" value="1"/>
</dbReference>
<dbReference type="Pfam" id="PF02563">
    <property type="entry name" value="Poly_export"/>
    <property type="match status" value="1"/>
</dbReference>
<dbReference type="EMBL" id="JAAAPO010000003">
    <property type="protein sequence ID" value="NBC36900.1"/>
    <property type="molecule type" value="Genomic_DNA"/>
</dbReference>
<keyword evidence="1 2" id="KW-0732">Signal</keyword>
<accession>A0ABW9XEF6</accession>
<dbReference type="Gene3D" id="3.30.1950.10">
    <property type="entry name" value="wza like domain"/>
    <property type="match status" value="1"/>
</dbReference>
<dbReference type="PANTHER" id="PTHR33619">
    <property type="entry name" value="POLYSACCHARIDE EXPORT PROTEIN GFCE-RELATED"/>
    <property type="match status" value="1"/>
</dbReference>
<name>A0ABW9XEF6_9SPHN</name>
<organism evidence="4 5">
    <name type="scientific">Novosphingobium ovatum</name>
    <dbReference type="NCBI Taxonomy" id="1908523"/>
    <lineage>
        <taxon>Bacteria</taxon>
        <taxon>Pseudomonadati</taxon>
        <taxon>Pseudomonadota</taxon>
        <taxon>Alphaproteobacteria</taxon>
        <taxon>Sphingomonadales</taxon>
        <taxon>Sphingomonadaceae</taxon>
        <taxon>Novosphingobium</taxon>
    </lineage>
</organism>
<dbReference type="InterPro" id="IPR003715">
    <property type="entry name" value="Poly_export_N"/>
</dbReference>
<feature type="domain" description="Polysaccharide export protein N-terminal" evidence="3">
    <location>
        <begin position="94"/>
        <end position="196"/>
    </location>
</feature>
<feature type="signal peptide" evidence="2">
    <location>
        <begin position="1"/>
        <end position="30"/>
    </location>
</feature>
<comment type="caution">
    <text evidence="4">The sequence shown here is derived from an EMBL/GenBank/DDBJ whole genome shotgun (WGS) entry which is preliminary data.</text>
</comment>
<reference evidence="5" key="1">
    <citation type="submission" date="2020-01" db="EMBL/GenBank/DDBJ databases">
        <title>Sphingomonas sp. strain CSW-10.</title>
        <authorList>
            <person name="Chen W.-M."/>
        </authorList>
    </citation>
    <scope>NUCLEOTIDE SEQUENCE [LARGE SCALE GENOMIC DNA]</scope>
    <source>
        <strain evidence="5">FSY-8</strain>
    </source>
</reference>
<evidence type="ECO:0000259" key="3">
    <source>
        <dbReference type="Pfam" id="PF02563"/>
    </source>
</evidence>
<dbReference type="InterPro" id="IPR049712">
    <property type="entry name" value="Poly_export"/>
</dbReference>
<dbReference type="Proteomes" id="UP000753724">
    <property type="component" value="Unassembled WGS sequence"/>
</dbReference>
<evidence type="ECO:0000313" key="4">
    <source>
        <dbReference type="EMBL" id="NBC36900.1"/>
    </source>
</evidence>
<evidence type="ECO:0000256" key="2">
    <source>
        <dbReference type="SAM" id="SignalP"/>
    </source>
</evidence>
<dbReference type="PROSITE" id="PS51257">
    <property type="entry name" value="PROKAR_LIPOPROTEIN"/>
    <property type="match status" value="1"/>
</dbReference>
<sequence length="411" mass="41480">MKQTKGGRAGGRIWAGVALLPLALAGCAQMGAGGPRTGAVTAADGRAITLNDGAQAGVNIRVVPVDAAVVRASSAQVAAQGLGRVLGDGVVAGSVIGRGDVVDISVWEAPPAVLFGSGGEWRAAAYGTGTLAGGAGGLATATRASLPEQMVDAGGMITVPFVGPVVAAGRTPQQIAADITRRLGGKAHDPQVMLRVVRNATANVTVVGEVASSARIGLTARGERLLDVLAAAGGVRQPVGKVTVQVSRAGRVAAMPLEAVIRDPAQNIRMQADDVVTALYQPYSFTALGATGTNAEVAFEGTGLTLAQALGRIGGLRDDRANPRGLFIFRIERDPALLAAIGVADGAPGGVPVIYRLDMSDPASLFWAQGFAVQHRDVIYVSNAPAADLQKFVGLVSQVAVTGLTIGSVAP</sequence>
<evidence type="ECO:0000313" key="5">
    <source>
        <dbReference type="Proteomes" id="UP000753724"/>
    </source>
</evidence>
<keyword evidence="5" id="KW-1185">Reference proteome</keyword>